<reference evidence="2" key="1">
    <citation type="submission" date="2007-05" db="EMBL/GenBank/DDBJ databases">
        <title>Complete sequence of chromosome of Psychrobacter sp. PRwf-1.</title>
        <authorList>
            <consortium name="US DOE Joint Genome Institute"/>
            <person name="Copeland A."/>
            <person name="Lucas S."/>
            <person name="Lapidus A."/>
            <person name="Barry K."/>
            <person name="Detter J.C."/>
            <person name="Glavina del Rio T."/>
            <person name="Hammon N."/>
            <person name="Israni S."/>
            <person name="Dalin E."/>
            <person name="Tice H."/>
            <person name="Pitluck S."/>
            <person name="Chain P."/>
            <person name="Malfatti S."/>
            <person name="Shin M."/>
            <person name="Vergez L."/>
            <person name="Schmutz J."/>
            <person name="Larimer F."/>
            <person name="Land M."/>
            <person name="Hauser L."/>
            <person name="Kyrpides N."/>
            <person name="Kim E."/>
            <person name="Tiedje J."/>
            <person name="Richardson P."/>
        </authorList>
    </citation>
    <scope>NUCLEOTIDE SEQUENCE [LARGE SCALE GENOMIC DNA]</scope>
    <source>
        <strain evidence="2">PRwf-1</strain>
    </source>
</reference>
<evidence type="ECO:0000313" key="2">
    <source>
        <dbReference type="EMBL" id="ABQ94625.1"/>
    </source>
</evidence>
<dbReference type="STRING" id="349106.PsycPRwf_1685"/>
<organism evidence="2">
    <name type="scientific">Psychrobacter sp. (strain PRwf-1)</name>
    <dbReference type="NCBI Taxonomy" id="349106"/>
    <lineage>
        <taxon>Bacteria</taxon>
        <taxon>Pseudomonadati</taxon>
        <taxon>Pseudomonadota</taxon>
        <taxon>Gammaproteobacteria</taxon>
        <taxon>Moraxellales</taxon>
        <taxon>Moraxellaceae</taxon>
        <taxon>Psychrobacter</taxon>
    </lineage>
</organism>
<dbReference type="eggNOG" id="ENOG5032NAH">
    <property type="taxonomic scope" value="Bacteria"/>
</dbReference>
<gene>
    <name evidence="2" type="ordered locus">PsycPRwf_1685</name>
</gene>
<dbReference type="HOGENOM" id="CLU_086332_0_0_6"/>
<proteinExistence type="predicted"/>
<protein>
    <submittedName>
        <fullName evidence="2">Uncharacterized protein</fullName>
    </submittedName>
</protein>
<feature type="compositionally biased region" description="Polar residues" evidence="1">
    <location>
        <begin position="255"/>
        <end position="267"/>
    </location>
</feature>
<evidence type="ECO:0000256" key="1">
    <source>
        <dbReference type="SAM" id="MobiDB-lite"/>
    </source>
</evidence>
<dbReference type="EMBL" id="CP000713">
    <property type="protein sequence ID" value="ABQ94625.1"/>
    <property type="molecule type" value="Genomic_DNA"/>
</dbReference>
<dbReference type="KEGG" id="prw:PsycPRwf_1685"/>
<sequence length="267" mass="30553">MPTQRGFYVQHTQQPISDTTDELYSDYDESLKFSISDMWSSFTGKVKAVYGKAANSVDDEFSLPVSQDQVNAALKKFVTDNVSQILELRVELHDDWFRLFCTIDVAGVYAEIASNFGLVHVQIDRDVQRFVFAQQTNTDVIKLNCESFLKRTGIKFVIWFYHSVLKKDPLGFILSKINIARPKDNIIYLDINRWLKRNKKIISTLHKVQVNYGLVEEEQLVLKTKVNVRDLLSNTSSEDIITPDDEPELLKGPTNPISDAISPSQEQ</sequence>
<name>A5WG34_PSYWF</name>
<feature type="region of interest" description="Disordered" evidence="1">
    <location>
        <begin position="237"/>
        <end position="267"/>
    </location>
</feature>
<dbReference type="AlphaFoldDB" id="A5WG34"/>
<accession>A5WG34</accession>